<feature type="transmembrane region" description="Helical" evidence="1">
    <location>
        <begin position="26"/>
        <end position="47"/>
    </location>
</feature>
<organism evidence="3">
    <name type="scientific">Clostridium botulinum</name>
    <dbReference type="NCBI Taxonomy" id="1491"/>
    <lineage>
        <taxon>Bacteria</taxon>
        <taxon>Bacillati</taxon>
        <taxon>Bacillota</taxon>
        <taxon>Clostridia</taxon>
        <taxon>Eubacteriales</taxon>
        <taxon>Clostridiaceae</taxon>
        <taxon>Clostridium</taxon>
    </lineage>
</organism>
<keyword evidence="1" id="KW-0472">Membrane</keyword>
<geneLocation type="plasmid" evidence="2">
    <name>pKAPB2</name>
</geneLocation>
<dbReference type="EMBL" id="KJ776584">
    <property type="protein sequence ID" value="AIW54979.1"/>
    <property type="molecule type" value="Genomic_DNA"/>
</dbReference>
<geneLocation type="plasmid" evidence="4">
    <name>pKAPB8</name>
</geneLocation>
<sequence>MVNLISKSSIICAIASSPVTSHSTHFSTAAINLFLILFFLLLSNCFIKLKYFLFSLVIIFNNFITSKYCFSSIKIFIFHLFNYFNNLANFLLTFKNFITINIIGIAIARCINIYLIQIIITSHICVSSCIVGIFIF</sequence>
<keyword evidence="1" id="KW-1133">Transmembrane helix</keyword>
<accession>A0A0A0UVS3</accession>
<dbReference type="EMBL" id="KJ776583">
    <property type="protein sequence ID" value="AIW54924.1"/>
    <property type="molecule type" value="Genomic_DNA"/>
</dbReference>
<proteinExistence type="predicted"/>
<name>A0A0A0UVS3_CLOBO</name>
<geneLocation type="plasmid" evidence="3">
    <name>pKAPB3</name>
</geneLocation>
<protein>
    <submittedName>
        <fullName evidence="3">Uncharacterized protein</fullName>
    </submittedName>
</protein>
<evidence type="ECO:0000313" key="4">
    <source>
        <dbReference type="EMBL" id="AIW54979.1"/>
    </source>
</evidence>
<dbReference type="EMBL" id="KJ776579">
    <property type="protein sequence ID" value="AIW54675.1"/>
    <property type="molecule type" value="Genomic_DNA"/>
</dbReference>
<keyword evidence="3" id="KW-0614">Plasmid</keyword>
<evidence type="ECO:0000313" key="2">
    <source>
        <dbReference type="EMBL" id="AIW54675.1"/>
    </source>
</evidence>
<evidence type="ECO:0000313" key="3">
    <source>
        <dbReference type="EMBL" id="AIW54924.1"/>
    </source>
</evidence>
<keyword evidence="1" id="KW-0812">Transmembrane</keyword>
<reference evidence="3" key="1">
    <citation type="journal article" date="2014" name="Genome Biol. Evol.">
        <title>Three classes of plasmid (47-63 kb) carry the type B neurotoxin gene cluster of group II Clostridium botulinum.</title>
        <authorList>
            <person name="Carter A.T."/>
            <person name="Austin J.W."/>
            <person name="Weedmark K.A."/>
            <person name="Corbett C."/>
            <person name="Peck M.W."/>
        </authorList>
    </citation>
    <scope>NUCLEOTIDE SEQUENCE</scope>
    <source>
        <strain evidence="2">KapchunkaB2</strain>
        <strain evidence="3">KapchunkaB3</strain>
        <strain evidence="4">KapchunkaB8</strain>
        <plasmid evidence="2">pKAPB2</plasmid>
        <plasmid evidence="3">pKAPB3</plasmid>
        <plasmid evidence="4">pKAPB8</plasmid>
    </source>
</reference>
<evidence type="ECO:0000256" key="1">
    <source>
        <dbReference type="SAM" id="Phobius"/>
    </source>
</evidence>
<feature type="transmembrane region" description="Helical" evidence="1">
    <location>
        <begin position="59"/>
        <end position="81"/>
    </location>
</feature>
<dbReference type="AlphaFoldDB" id="A0A0A0UVS3"/>
<feature type="transmembrane region" description="Helical" evidence="1">
    <location>
        <begin position="87"/>
        <end position="107"/>
    </location>
</feature>
<feature type="transmembrane region" description="Helical" evidence="1">
    <location>
        <begin position="114"/>
        <end position="135"/>
    </location>
</feature>